<evidence type="ECO:0000313" key="1">
    <source>
        <dbReference type="EMBL" id="MFD2412540.1"/>
    </source>
</evidence>
<reference evidence="2" key="1">
    <citation type="journal article" date="2019" name="Int. J. Syst. Evol. Microbiol.">
        <title>The Global Catalogue of Microorganisms (GCM) 10K type strain sequencing project: providing services to taxonomists for standard genome sequencing and annotation.</title>
        <authorList>
            <consortium name="The Broad Institute Genomics Platform"/>
            <consortium name="The Broad Institute Genome Sequencing Center for Infectious Disease"/>
            <person name="Wu L."/>
            <person name="Ma J."/>
        </authorList>
    </citation>
    <scope>NUCLEOTIDE SEQUENCE [LARGE SCALE GENOMIC DNA]</scope>
    <source>
        <strain evidence="2">CCM 8725</strain>
    </source>
</reference>
<comment type="caution">
    <text evidence="1">The sequence shown here is derived from an EMBL/GenBank/DDBJ whole genome shotgun (WGS) entry which is preliminary data.</text>
</comment>
<protein>
    <submittedName>
        <fullName evidence="1">Uncharacterized protein</fullName>
    </submittedName>
</protein>
<name>A0ABW5FEU0_9BACL</name>
<proteinExistence type="predicted"/>
<dbReference type="EMBL" id="JBHUKY010000035">
    <property type="protein sequence ID" value="MFD2412540.1"/>
    <property type="molecule type" value="Genomic_DNA"/>
</dbReference>
<dbReference type="RefSeq" id="WP_209993237.1">
    <property type="nucleotide sequence ID" value="NZ_JBHSVQ010000001.1"/>
</dbReference>
<evidence type="ECO:0000313" key="2">
    <source>
        <dbReference type="Proteomes" id="UP001597448"/>
    </source>
</evidence>
<organism evidence="1 2">
    <name type="scientific">Paenibacillus rhizoplanae</name>
    <dbReference type="NCBI Taxonomy" id="1917181"/>
    <lineage>
        <taxon>Bacteria</taxon>
        <taxon>Bacillati</taxon>
        <taxon>Bacillota</taxon>
        <taxon>Bacilli</taxon>
        <taxon>Bacillales</taxon>
        <taxon>Paenibacillaceae</taxon>
        <taxon>Paenibacillus</taxon>
    </lineage>
</organism>
<keyword evidence="2" id="KW-1185">Reference proteome</keyword>
<dbReference type="Proteomes" id="UP001597448">
    <property type="component" value="Unassembled WGS sequence"/>
</dbReference>
<accession>A0ABW5FEU0</accession>
<gene>
    <name evidence="1" type="ORF">ACFSX3_21845</name>
</gene>
<sequence length="112" mass="13426">MDLKSIEQTFNLIYDFEKINNSTRKILEEIVSKSSINFLKDEKGNLPKGVKYSDLLIEYKCVNIFINNSDREFPYFRICYDLVHPKTGIQMFYYHVDYNIDGEFSDDYFGRY</sequence>